<evidence type="ECO:0000313" key="2">
    <source>
        <dbReference type="Proteomes" id="UP001251857"/>
    </source>
</evidence>
<sequence length="569" mass="65629">MRLWRRRKLPTSRVSIDSADDAALADIVLAAWSGNPTHDLPPLTRLAHLDGPVYVAARRAGRRLADAWGAGESTHSAITNAVRQVSGQTTKAGIDTLELVLTHQPRSHPPDGEPLLPNVQRGIRGLAIRQGDHLARYAPTYMLATNRSKEATEGVFRREFKLSEKDMTQAEVRTFDASQWLVMVKTENPEPAAALAMQRGSRTVPMAAVTRAGVEAFARRATDWMTANLRANGRMTYKYWPSIRKESKANNMIRQWMATLALIRAARHWQDEALMERAEHNIRYNLKAYYQERNGYGLIEWNRKIKLGGLALAALALETHPSRETWQRQRQALQRSVAELWQPNGSFRTFVKPPDRNDCQNFYPGEALVYWVRLFEESRDTGLHVRFMTSFHFYRKWHRRRRNPAFVPWHTMAYCRMWQLTRDDELADFVFEMNDWLVEHAQQTERTAPTADTIGRFYNPDQPWGPPHASSTGVYLEGLIEAYRLAVACKQRKRARRYRAAIRLGLRSAMQLQFKDEVDMFYVPEDLRDRVHGGLRTTVYHNEIRCDNVQHNLMAAIEVLATFSDRDFA</sequence>
<evidence type="ECO:0000313" key="1">
    <source>
        <dbReference type="EMBL" id="MDT0633935.1"/>
    </source>
</evidence>
<dbReference type="SUPFAM" id="SSF48208">
    <property type="entry name" value="Six-hairpin glycosidases"/>
    <property type="match status" value="1"/>
</dbReference>
<proteinExistence type="predicted"/>
<dbReference type="Proteomes" id="UP001251857">
    <property type="component" value="Unassembled WGS sequence"/>
</dbReference>
<reference evidence="1 2" key="1">
    <citation type="submission" date="2023-09" db="EMBL/GenBank/DDBJ databases">
        <authorList>
            <person name="Rey-Velasco X."/>
        </authorList>
    </citation>
    <scope>NUCLEOTIDE SEQUENCE [LARGE SCALE GENOMIC DNA]</scope>
    <source>
        <strain evidence="1 2">W335</strain>
    </source>
</reference>
<dbReference type="RefSeq" id="WP_311651662.1">
    <property type="nucleotide sequence ID" value="NZ_JAVRIB010000002.1"/>
</dbReference>
<organism evidence="1 2">
    <name type="scientific">Spectribacter hydrogenoxidans</name>
    <dbReference type="NCBI Taxonomy" id="3075608"/>
    <lineage>
        <taxon>Bacteria</taxon>
        <taxon>Pseudomonadati</taxon>
        <taxon>Pseudomonadota</taxon>
        <taxon>Gammaproteobacteria</taxon>
        <taxon>Salinisphaerales</taxon>
        <taxon>Salinisphaeraceae</taxon>
        <taxon>Spectribacter</taxon>
    </lineage>
</organism>
<gene>
    <name evidence="1" type="ORF">RM532_03075</name>
</gene>
<name>A0ABU3BXF9_9GAMM</name>
<protein>
    <submittedName>
        <fullName evidence="1">Uncharacterized protein</fullName>
    </submittedName>
</protein>
<dbReference type="InterPro" id="IPR008928">
    <property type="entry name" value="6-hairpin_glycosidase_sf"/>
</dbReference>
<accession>A0ABU3BXF9</accession>
<keyword evidence="2" id="KW-1185">Reference proteome</keyword>
<comment type="caution">
    <text evidence="1">The sequence shown here is derived from an EMBL/GenBank/DDBJ whole genome shotgun (WGS) entry which is preliminary data.</text>
</comment>
<dbReference type="EMBL" id="JAVRIB010000002">
    <property type="protein sequence ID" value="MDT0633935.1"/>
    <property type="molecule type" value="Genomic_DNA"/>
</dbReference>